<dbReference type="EMBL" id="CP127162">
    <property type="protein sequence ID" value="WIV17244.1"/>
    <property type="molecule type" value="Genomic_DNA"/>
</dbReference>
<dbReference type="RefSeq" id="WP_285741431.1">
    <property type="nucleotide sequence ID" value="NZ_CP127162.1"/>
</dbReference>
<dbReference type="InterPro" id="IPR009057">
    <property type="entry name" value="Homeodomain-like_sf"/>
</dbReference>
<dbReference type="Proteomes" id="UP001236415">
    <property type="component" value="Chromosome"/>
</dbReference>
<dbReference type="InterPro" id="IPR049739">
    <property type="entry name" value="YraL-like"/>
</dbReference>
<sequence>MKYVSASEVLPENLLREIQKYIQGKTLYIPAPKGCRKKWGHDSGQREFLLNRNAEIRKLFRQGMNVDQLASSYCLSHDSIKKIVYKTQA</sequence>
<proteinExistence type="predicted"/>
<name>A0ABY8WZT7_9BACL</name>
<dbReference type="PANTHER" id="PTHR37812:SF1">
    <property type="entry name" value="MU-LIKE PROPHAGE FLUMU PROTEIN C"/>
    <property type="match status" value="1"/>
</dbReference>
<organism evidence="1 2">
    <name type="scientific">Paenibacillus polygoni</name>
    <dbReference type="NCBI Taxonomy" id="3050112"/>
    <lineage>
        <taxon>Bacteria</taxon>
        <taxon>Bacillati</taxon>
        <taxon>Bacillota</taxon>
        <taxon>Bacilli</taxon>
        <taxon>Bacillales</taxon>
        <taxon>Paenibacillaceae</taxon>
        <taxon>Paenibacillus</taxon>
    </lineage>
</organism>
<dbReference type="SUPFAM" id="SSF46689">
    <property type="entry name" value="Homeodomain-like"/>
    <property type="match status" value="1"/>
</dbReference>
<dbReference type="InterPro" id="IPR052411">
    <property type="entry name" value="c-mor_Regulatory_Protein"/>
</dbReference>
<accession>A0ABY8WZT7</accession>
<evidence type="ECO:0000313" key="2">
    <source>
        <dbReference type="Proteomes" id="UP001236415"/>
    </source>
</evidence>
<dbReference type="PANTHER" id="PTHR37812">
    <property type="entry name" value="MU-LIKE PROPHAGE FLUMU PROTEIN C"/>
    <property type="match status" value="1"/>
</dbReference>
<keyword evidence="2" id="KW-1185">Reference proteome</keyword>
<gene>
    <name evidence="1" type="ORF">QPK24_12340</name>
</gene>
<dbReference type="Gene3D" id="1.10.10.60">
    <property type="entry name" value="Homeodomain-like"/>
    <property type="match status" value="1"/>
</dbReference>
<protein>
    <submittedName>
        <fullName evidence="1">CD3324 family protein</fullName>
    </submittedName>
</protein>
<dbReference type="NCBIfam" id="NF040785">
    <property type="entry name" value="CD3324_fam"/>
    <property type="match status" value="1"/>
</dbReference>
<reference evidence="1 2" key="1">
    <citation type="submission" date="2023-06" db="EMBL/GenBank/DDBJ databases">
        <title>Paenibacillus polygonum sp. nov., an endophytic bacterium, isolated from Polygonum lapathifolium L. in Nanji Wetland National Nature Reserve, South of Poyang Lake, Jiangxi Province, China.</title>
        <authorList>
            <person name="Yu Z."/>
        </authorList>
    </citation>
    <scope>NUCLEOTIDE SEQUENCE [LARGE SCALE GENOMIC DNA]</scope>
    <source>
        <strain evidence="1 2">C31</strain>
    </source>
</reference>
<evidence type="ECO:0000313" key="1">
    <source>
        <dbReference type="EMBL" id="WIV17244.1"/>
    </source>
</evidence>